<gene>
    <name evidence="7" type="primary">rpsD</name>
    <name evidence="11" type="ORF">A3D72_01360</name>
</gene>
<dbReference type="InterPro" id="IPR005709">
    <property type="entry name" value="Ribosomal_uS4_bac-type"/>
</dbReference>
<dbReference type="STRING" id="1802391.A3D72_01360"/>
<sequence length="204" mass="22963">MARRLGPKHKLCRRVGERLCASDKCPAVRRPYAPGAHGPSQGRLRLTTYGTQLREKQKAKTVYGILERQFRRYFEDAKRKKGDTAEFLIRLLEMRLDNVIFRLGLAKTRDQARQLVSHGHITVDGKRVNIPSFQVRVGQAVAVSDKSKSSPYFAAVLPGLAKREPPSWLSIDPAAGAGKILSNPSGEELKQNFDTNMIIEFYSR</sequence>
<accession>A0A1F7U234</accession>
<dbReference type="FunFam" id="3.10.290.10:FF:000001">
    <property type="entry name" value="30S ribosomal protein S4"/>
    <property type="match status" value="1"/>
</dbReference>
<keyword evidence="2 7" id="KW-0699">rRNA-binding</keyword>
<protein>
    <recommendedName>
        <fullName evidence="6 7">Small ribosomal subunit protein uS4</fullName>
    </recommendedName>
</protein>
<organism evidence="11 12">
    <name type="scientific">Candidatus Uhrbacteria bacterium RIFCSPHIGHO2_02_FULL_57_19</name>
    <dbReference type="NCBI Taxonomy" id="1802391"/>
    <lineage>
        <taxon>Bacteria</taxon>
        <taxon>Candidatus Uhriibacteriota</taxon>
    </lineage>
</organism>
<dbReference type="SUPFAM" id="SSF55174">
    <property type="entry name" value="Alpha-L RNA-binding motif"/>
    <property type="match status" value="1"/>
</dbReference>
<evidence type="ECO:0000259" key="9">
    <source>
        <dbReference type="SMART" id="SM00363"/>
    </source>
</evidence>
<dbReference type="GO" id="GO:0003735">
    <property type="term" value="F:structural constituent of ribosome"/>
    <property type="evidence" value="ECO:0007669"/>
    <property type="project" value="InterPro"/>
</dbReference>
<dbReference type="Proteomes" id="UP000176303">
    <property type="component" value="Unassembled WGS sequence"/>
</dbReference>
<dbReference type="InterPro" id="IPR022801">
    <property type="entry name" value="Ribosomal_uS4"/>
</dbReference>
<dbReference type="CDD" id="cd00165">
    <property type="entry name" value="S4"/>
    <property type="match status" value="1"/>
</dbReference>
<comment type="similarity">
    <text evidence="1 7 8">Belongs to the universal ribosomal protein uS4 family.</text>
</comment>
<dbReference type="PROSITE" id="PS50889">
    <property type="entry name" value="S4"/>
    <property type="match status" value="1"/>
</dbReference>
<evidence type="ECO:0000313" key="11">
    <source>
        <dbReference type="EMBL" id="OGL72301.1"/>
    </source>
</evidence>
<feature type="domain" description="Small ribosomal subunit protein uS4 N-terminal" evidence="10">
    <location>
        <begin position="3"/>
        <end position="93"/>
    </location>
</feature>
<dbReference type="Gene3D" id="3.10.290.10">
    <property type="entry name" value="RNA-binding S4 domain"/>
    <property type="match status" value="1"/>
</dbReference>
<name>A0A1F7U234_9BACT</name>
<dbReference type="InterPro" id="IPR001912">
    <property type="entry name" value="Ribosomal_uS4_N"/>
</dbReference>
<comment type="function">
    <text evidence="7">With S5 and S12 plays an important role in translational accuracy.</text>
</comment>
<dbReference type="SMART" id="SM01390">
    <property type="entry name" value="Ribosomal_S4"/>
    <property type="match status" value="1"/>
</dbReference>
<proteinExistence type="inferred from homology"/>
<dbReference type="GO" id="GO:0006412">
    <property type="term" value="P:translation"/>
    <property type="evidence" value="ECO:0007669"/>
    <property type="project" value="UniProtKB-UniRule"/>
</dbReference>
<evidence type="ECO:0000256" key="1">
    <source>
        <dbReference type="ARBA" id="ARBA00007465"/>
    </source>
</evidence>
<evidence type="ECO:0000256" key="2">
    <source>
        <dbReference type="ARBA" id="ARBA00022730"/>
    </source>
</evidence>
<dbReference type="GO" id="GO:0042274">
    <property type="term" value="P:ribosomal small subunit biogenesis"/>
    <property type="evidence" value="ECO:0007669"/>
    <property type="project" value="TreeGrafter"/>
</dbReference>
<dbReference type="InterPro" id="IPR002942">
    <property type="entry name" value="S4_RNA-bd"/>
</dbReference>
<keyword evidence="5 7" id="KW-0687">Ribonucleoprotein</keyword>
<dbReference type="PROSITE" id="PS00632">
    <property type="entry name" value="RIBOSOMAL_S4"/>
    <property type="match status" value="1"/>
</dbReference>
<dbReference type="AlphaFoldDB" id="A0A1F7U234"/>
<comment type="caution">
    <text evidence="11">The sequence shown here is derived from an EMBL/GenBank/DDBJ whole genome shotgun (WGS) entry which is preliminary data.</text>
</comment>
<evidence type="ECO:0000313" key="12">
    <source>
        <dbReference type="Proteomes" id="UP000176303"/>
    </source>
</evidence>
<dbReference type="InterPro" id="IPR036986">
    <property type="entry name" value="S4_RNA-bd_sf"/>
</dbReference>
<comment type="function">
    <text evidence="7">One of the primary rRNA binding proteins, it binds directly to 16S rRNA where it nucleates assembly of the body of the 30S subunit.</text>
</comment>
<dbReference type="Pfam" id="PF01479">
    <property type="entry name" value="S4"/>
    <property type="match status" value="1"/>
</dbReference>
<keyword evidence="4 7" id="KW-0689">Ribosomal protein</keyword>
<dbReference type="Pfam" id="PF00163">
    <property type="entry name" value="Ribosomal_S4"/>
    <property type="match status" value="1"/>
</dbReference>
<dbReference type="Gene3D" id="1.10.1050.10">
    <property type="entry name" value="Ribosomal Protein S4 Delta 41, Chain A, domain 1"/>
    <property type="match status" value="1"/>
</dbReference>
<dbReference type="HAMAP" id="MF_01306_B">
    <property type="entry name" value="Ribosomal_uS4_B"/>
    <property type="match status" value="1"/>
</dbReference>
<dbReference type="NCBIfam" id="NF003717">
    <property type="entry name" value="PRK05327.1"/>
    <property type="match status" value="1"/>
</dbReference>
<evidence type="ECO:0000256" key="8">
    <source>
        <dbReference type="RuleBase" id="RU003699"/>
    </source>
</evidence>
<dbReference type="PANTHER" id="PTHR11831:SF4">
    <property type="entry name" value="SMALL RIBOSOMAL SUBUNIT PROTEIN US4M"/>
    <property type="match status" value="1"/>
</dbReference>
<evidence type="ECO:0000256" key="4">
    <source>
        <dbReference type="ARBA" id="ARBA00022980"/>
    </source>
</evidence>
<evidence type="ECO:0000256" key="3">
    <source>
        <dbReference type="ARBA" id="ARBA00022884"/>
    </source>
</evidence>
<keyword evidence="3 7" id="KW-0694">RNA-binding</keyword>
<comment type="subunit">
    <text evidence="7">Part of the 30S ribosomal subunit. Contacts protein S5. The interaction surface between S4 and S5 is involved in control of translational fidelity.</text>
</comment>
<dbReference type="PANTHER" id="PTHR11831">
    <property type="entry name" value="30S 40S RIBOSOMAL PROTEIN"/>
    <property type="match status" value="1"/>
</dbReference>
<dbReference type="SMART" id="SM00363">
    <property type="entry name" value="S4"/>
    <property type="match status" value="1"/>
</dbReference>
<feature type="domain" description="RNA-binding S4" evidence="9">
    <location>
        <begin position="94"/>
        <end position="158"/>
    </location>
</feature>
<dbReference type="EMBL" id="MGDZ01000067">
    <property type="protein sequence ID" value="OGL72301.1"/>
    <property type="molecule type" value="Genomic_DNA"/>
</dbReference>
<dbReference type="GO" id="GO:0019843">
    <property type="term" value="F:rRNA binding"/>
    <property type="evidence" value="ECO:0007669"/>
    <property type="project" value="UniProtKB-UniRule"/>
</dbReference>
<evidence type="ECO:0000256" key="6">
    <source>
        <dbReference type="ARBA" id="ARBA00035254"/>
    </source>
</evidence>
<dbReference type="NCBIfam" id="TIGR01017">
    <property type="entry name" value="rpsD_bact"/>
    <property type="match status" value="1"/>
</dbReference>
<reference evidence="11 12" key="1">
    <citation type="journal article" date="2016" name="Nat. Commun.">
        <title>Thousands of microbial genomes shed light on interconnected biogeochemical processes in an aquifer system.</title>
        <authorList>
            <person name="Anantharaman K."/>
            <person name="Brown C.T."/>
            <person name="Hug L.A."/>
            <person name="Sharon I."/>
            <person name="Castelle C.J."/>
            <person name="Probst A.J."/>
            <person name="Thomas B.C."/>
            <person name="Singh A."/>
            <person name="Wilkins M.J."/>
            <person name="Karaoz U."/>
            <person name="Brodie E.L."/>
            <person name="Williams K.H."/>
            <person name="Hubbard S.S."/>
            <person name="Banfield J.F."/>
        </authorList>
    </citation>
    <scope>NUCLEOTIDE SEQUENCE [LARGE SCALE GENOMIC DNA]</scope>
</reference>
<evidence type="ECO:0000259" key="10">
    <source>
        <dbReference type="SMART" id="SM01390"/>
    </source>
</evidence>
<dbReference type="GO" id="GO:0015935">
    <property type="term" value="C:small ribosomal subunit"/>
    <property type="evidence" value="ECO:0007669"/>
    <property type="project" value="InterPro"/>
</dbReference>
<evidence type="ECO:0000256" key="5">
    <source>
        <dbReference type="ARBA" id="ARBA00023274"/>
    </source>
</evidence>
<evidence type="ECO:0000256" key="7">
    <source>
        <dbReference type="HAMAP-Rule" id="MF_01306"/>
    </source>
</evidence>
<dbReference type="InterPro" id="IPR018079">
    <property type="entry name" value="Ribosomal_uS4_CS"/>
</dbReference>